<organism evidence="1 2">
    <name type="scientific">Mesonia oceanica</name>
    <dbReference type="NCBI Taxonomy" id="2687242"/>
    <lineage>
        <taxon>Bacteria</taxon>
        <taxon>Pseudomonadati</taxon>
        <taxon>Bacteroidota</taxon>
        <taxon>Flavobacteriia</taxon>
        <taxon>Flavobacteriales</taxon>
        <taxon>Flavobacteriaceae</taxon>
        <taxon>Mesonia</taxon>
    </lineage>
</organism>
<evidence type="ECO:0000313" key="1">
    <source>
        <dbReference type="EMBL" id="VVV00710.1"/>
    </source>
</evidence>
<dbReference type="Proteomes" id="UP000356253">
    <property type="component" value="Unassembled WGS sequence"/>
</dbReference>
<comment type="caution">
    <text evidence="1">The sequence shown here is derived from an EMBL/GenBank/DDBJ whole genome shotgun (WGS) entry which is preliminary data.</text>
</comment>
<proteinExistence type="predicted"/>
<keyword evidence="1" id="KW-0378">Hydrolase</keyword>
<name>A0AC61YBF7_9FLAO</name>
<gene>
    <name evidence="1" type="primary">pgdA_2</name>
    <name evidence="1" type="ORF">FVB9532_01984</name>
</gene>
<protein>
    <submittedName>
        <fullName evidence="1">Peptidoglycan-N-acetylglucosamine deacetylase</fullName>
        <ecNumber evidence="1">3.5.1.104</ecNumber>
    </submittedName>
</protein>
<dbReference type="EC" id="3.5.1.104" evidence="1"/>
<accession>A0AC61YBF7</accession>
<reference evidence="1" key="1">
    <citation type="submission" date="2019-09" db="EMBL/GenBank/DDBJ databases">
        <authorList>
            <person name="Rodrigo-Torres L."/>
            <person name="Arahal R. D."/>
            <person name="Lucena T."/>
        </authorList>
    </citation>
    <scope>NUCLEOTIDE SEQUENCE</scope>
    <source>
        <strain evidence="1">ISS653</strain>
    </source>
</reference>
<dbReference type="EMBL" id="CABVMM010000007">
    <property type="protein sequence ID" value="VVV00710.1"/>
    <property type="molecule type" value="Genomic_DNA"/>
</dbReference>
<evidence type="ECO:0000313" key="2">
    <source>
        <dbReference type="Proteomes" id="UP000356253"/>
    </source>
</evidence>
<keyword evidence="2" id="KW-1185">Reference proteome</keyword>
<sequence length="207" mass="24180">MKWFNTLVPFLKTVYPKRLWRLPSKKEKVFYLTFDDGPIPEVTPWVLQQLKKYRAQATFFCLGKNIEKHPGILQQIREGAHQIGNHTFDHLNGWKVNTDEYLQDVTQFEKLGHSTAYFRPPYGKCTSAQAKAILKKGYKIVMWDIISEDYNKNLSPEHCLRTVLSQAKNGSIIIFHDSLKAEKNLREILPKVLKHYSNLGYVFKKLP</sequence>